<dbReference type="GO" id="GO:0031012">
    <property type="term" value="C:extracellular matrix"/>
    <property type="evidence" value="ECO:0007669"/>
    <property type="project" value="TreeGrafter"/>
</dbReference>
<proteinExistence type="predicted"/>
<dbReference type="PANTHER" id="PTHR46145:SF4">
    <property type="entry name" value="HEPARANASE"/>
    <property type="match status" value="1"/>
</dbReference>
<dbReference type="GO" id="GO:0005615">
    <property type="term" value="C:extracellular space"/>
    <property type="evidence" value="ECO:0007669"/>
    <property type="project" value="TreeGrafter"/>
</dbReference>
<sequence length="360" mass="40329">PKSDNVAWNYTTIQREIHLRGLSKQRLPVWLDLVEAQRSDSDTPAVAPVACCKSCVQEGIEYAHTLGEAARGGISAVFQPLQRDDIQQYSFNYLIGLLYKQTVGHKVFPVHFNVDPSSGMDTSNSHTSVYAYCTRNRTGSLTLVVVNGDQDGATNVTIKLMTRSLSSPVELFLLTVQDGQPMVNNHPLEQPGTPLPQPDPVRAVTTLTHGVSFYVPAQAILFAVVPGVQVRECRNDNLPQRKKLPREMLQHDRTSTDMLLEHLIGELLEKAPLESVQRRMRRSLLMNDRSSAKSTFGGEKKKRFLARFANAPQADNLAESLSEVLADAQPVQETTERTARGTRQTQAYKRQQRRIRKKEK</sequence>
<dbReference type="InterPro" id="IPR013780">
    <property type="entry name" value="Glyco_hydro_b"/>
</dbReference>
<name>A0A182S640_9DIPT</name>
<keyword evidence="3" id="KW-1185">Reference proteome</keyword>
<organism evidence="2 3">
    <name type="scientific">Anopheles maculatus</name>
    <dbReference type="NCBI Taxonomy" id="74869"/>
    <lineage>
        <taxon>Eukaryota</taxon>
        <taxon>Metazoa</taxon>
        <taxon>Ecdysozoa</taxon>
        <taxon>Arthropoda</taxon>
        <taxon>Hexapoda</taxon>
        <taxon>Insecta</taxon>
        <taxon>Pterygota</taxon>
        <taxon>Neoptera</taxon>
        <taxon>Endopterygota</taxon>
        <taxon>Diptera</taxon>
        <taxon>Nematocera</taxon>
        <taxon>Culicoidea</taxon>
        <taxon>Culicidae</taxon>
        <taxon>Anophelinae</taxon>
        <taxon>Anopheles</taxon>
        <taxon>Anopheles maculatus group</taxon>
    </lineage>
</organism>
<reference evidence="2" key="2">
    <citation type="submission" date="2020-05" db="UniProtKB">
        <authorList>
            <consortium name="EnsemblMetazoa"/>
        </authorList>
    </citation>
    <scope>IDENTIFICATION</scope>
    <source>
        <strain evidence="2">maculatus3</strain>
    </source>
</reference>
<dbReference type="Gene3D" id="2.60.40.1180">
    <property type="entry name" value="Golgi alpha-mannosidase II"/>
    <property type="match status" value="1"/>
</dbReference>
<dbReference type="Proteomes" id="UP000075901">
    <property type="component" value="Unassembled WGS sequence"/>
</dbReference>
<evidence type="ECO:0000256" key="1">
    <source>
        <dbReference type="SAM" id="MobiDB-lite"/>
    </source>
</evidence>
<evidence type="ECO:0000313" key="2">
    <source>
        <dbReference type="EnsemblMetazoa" id="AMAM000395-PA"/>
    </source>
</evidence>
<accession>A0A182S640</accession>
<dbReference type="VEuPathDB" id="VectorBase:AMAM000395"/>
<protein>
    <submittedName>
        <fullName evidence="2">Uncharacterized protein</fullName>
    </submittedName>
</protein>
<reference evidence="3" key="1">
    <citation type="submission" date="2013-09" db="EMBL/GenBank/DDBJ databases">
        <title>The Genome Sequence of Anopheles maculatus species B.</title>
        <authorList>
            <consortium name="The Broad Institute Genomics Platform"/>
            <person name="Neafsey D.E."/>
            <person name="Besansky N."/>
            <person name="Howell P."/>
            <person name="Walton C."/>
            <person name="Young S.K."/>
            <person name="Zeng Q."/>
            <person name="Gargeya S."/>
            <person name="Fitzgerald M."/>
            <person name="Haas B."/>
            <person name="Abouelleil A."/>
            <person name="Allen A.W."/>
            <person name="Alvarado L."/>
            <person name="Arachchi H.M."/>
            <person name="Berlin A.M."/>
            <person name="Chapman S.B."/>
            <person name="Gainer-Dewar J."/>
            <person name="Goldberg J."/>
            <person name="Griggs A."/>
            <person name="Gujja S."/>
            <person name="Hansen M."/>
            <person name="Howarth C."/>
            <person name="Imamovic A."/>
            <person name="Ireland A."/>
            <person name="Larimer J."/>
            <person name="McCowan C."/>
            <person name="Murphy C."/>
            <person name="Pearson M."/>
            <person name="Poon T.W."/>
            <person name="Priest M."/>
            <person name="Roberts A."/>
            <person name="Saif S."/>
            <person name="Shea T."/>
            <person name="Sisk P."/>
            <person name="Sykes S."/>
            <person name="Wortman J."/>
            <person name="Nusbaum C."/>
            <person name="Birren B."/>
        </authorList>
    </citation>
    <scope>NUCLEOTIDE SEQUENCE [LARGE SCALE GENOMIC DNA]</scope>
    <source>
        <strain evidence="3">maculatus3</strain>
    </source>
</reference>
<dbReference type="AlphaFoldDB" id="A0A182S640"/>
<feature type="compositionally biased region" description="Basic residues" evidence="1">
    <location>
        <begin position="350"/>
        <end position="360"/>
    </location>
</feature>
<feature type="region of interest" description="Disordered" evidence="1">
    <location>
        <begin position="327"/>
        <end position="360"/>
    </location>
</feature>
<evidence type="ECO:0000313" key="3">
    <source>
        <dbReference type="Proteomes" id="UP000075901"/>
    </source>
</evidence>
<dbReference type="EnsemblMetazoa" id="AMAM000395-RA">
    <property type="protein sequence ID" value="AMAM000395-PA"/>
    <property type="gene ID" value="AMAM000395"/>
</dbReference>
<dbReference type="PANTHER" id="PTHR46145">
    <property type="entry name" value="HEPARANASE"/>
    <property type="match status" value="1"/>
</dbReference>